<reference evidence="2 3" key="1">
    <citation type="submission" date="2009-08" db="EMBL/GenBank/DDBJ databases">
        <title>The Genome Sequence of Spizellomyces punctatus strain DAOM BR117.</title>
        <authorList>
            <consortium name="The Broad Institute Genome Sequencing Platform"/>
            <person name="Russ C."/>
            <person name="Cuomo C."/>
            <person name="Shea T."/>
            <person name="Young S.K."/>
            <person name="Zeng Q."/>
            <person name="Koehrsen M."/>
            <person name="Haas B."/>
            <person name="Borodovsky M."/>
            <person name="Guigo R."/>
            <person name="Alvarado L."/>
            <person name="Berlin A."/>
            <person name="Bochicchio J."/>
            <person name="Borenstein D."/>
            <person name="Chapman S."/>
            <person name="Chen Z."/>
            <person name="Engels R."/>
            <person name="Freedman E."/>
            <person name="Gellesch M."/>
            <person name="Goldberg J."/>
            <person name="Griggs A."/>
            <person name="Gujja S."/>
            <person name="Heiman D."/>
            <person name="Hepburn T."/>
            <person name="Howarth C."/>
            <person name="Jen D."/>
            <person name="Larson L."/>
            <person name="Lewis B."/>
            <person name="Mehta T."/>
            <person name="Park D."/>
            <person name="Pearson M."/>
            <person name="Roberts A."/>
            <person name="Saif S."/>
            <person name="Shenoy N."/>
            <person name="Sisk P."/>
            <person name="Stolte C."/>
            <person name="Sykes S."/>
            <person name="Thomson T."/>
            <person name="Walk T."/>
            <person name="White J."/>
            <person name="Yandava C."/>
            <person name="Burger G."/>
            <person name="Gray M.W."/>
            <person name="Holland P.W.H."/>
            <person name="King N."/>
            <person name="Lang F.B.F."/>
            <person name="Roger A.J."/>
            <person name="Ruiz-Trillo I."/>
            <person name="Lander E."/>
            <person name="Nusbaum C."/>
        </authorList>
    </citation>
    <scope>NUCLEOTIDE SEQUENCE [LARGE SCALE GENOMIC DNA]</scope>
    <source>
        <strain evidence="2 3">DAOM BR117</strain>
    </source>
</reference>
<dbReference type="VEuPathDB" id="FungiDB:SPPG_08052"/>
<keyword evidence="3" id="KW-1185">Reference proteome</keyword>
<evidence type="ECO:0000256" key="1">
    <source>
        <dbReference type="SAM" id="Phobius"/>
    </source>
</evidence>
<feature type="transmembrane region" description="Helical" evidence="1">
    <location>
        <begin position="100"/>
        <end position="120"/>
    </location>
</feature>
<dbReference type="EMBL" id="KQ257468">
    <property type="protein sequence ID" value="KNC96459.1"/>
    <property type="molecule type" value="Genomic_DNA"/>
</dbReference>
<dbReference type="OrthoDB" id="1602646at2759"/>
<evidence type="ECO:0000313" key="2">
    <source>
        <dbReference type="EMBL" id="KNC96459.1"/>
    </source>
</evidence>
<dbReference type="InParanoid" id="A0A0L0H660"/>
<keyword evidence="1" id="KW-0812">Transmembrane</keyword>
<gene>
    <name evidence="2" type="ORF">SPPG_08052</name>
</gene>
<keyword evidence="1" id="KW-0472">Membrane</keyword>
<dbReference type="STRING" id="645134.A0A0L0H660"/>
<proteinExistence type="predicted"/>
<dbReference type="RefSeq" id="XP_016604499.1">
    <property type="nucleotide sequence ID" value="XM_016756203.1"/>
</dbReference>
<organism evidence="2 3">
    <name type="scientific">Spizellomyces punctatus (strain DAOM BR117)</name>
    <dbReference type="NCBI Taxonomy" id="645134"/>
    <lineage>
        <taxon>Eukaryota</taxon>
        <taxon>Fungi</taxon>
        <taxon>Fungi incertae sedis</taxon>
        <taxon>Chytridiomycota</taxon>
        <taxon>Chytridiomycota incertae sedis</taxon>
        <taxon>Chytridiomycetes</taxon>
        <taxon>Spizellomycetales</taxon>
        <taxon>Spizellomycetaceae</taxon>
        <taxon>Spizellomyces</taxon>
    </lineage>
</organism>
<evidence type="ECO:0000313" key="3">
    <source>
        <dbReference type="Proteomes" id="UP000053201"/>
    </source>
</evidence>
<dbReference type="GeneID" id="27691230"/>
<dbReference type="Proteomes" id="UP000053201">
    <property type="component" value="Unassembled WGS sequence"/>
</dbReference>
<sequence>MSRRHTTSPTPLRKRLVSDVLPGFESKLHTPTSTTGKGSFALQDGLAFIGYAAQAIAQDEFSKCFTQRPRRRFSPKTILLGPLYWMGWVVRYCLLFPYRLVLLLAATIVFFVGLPIVLHFENEHWQVSWTEQMASDSNGERKRAIARETVQVLALANKRERKRAIAREGGLSTCERKRTQAMATNELAEPAQ</sequence>
<name>A0A0L0H660_SPIPD</name>
<dbReference type="AlphaFoldDB" id="A0A0L0H660"/>
<keyword evidence="1" id="KW-1133">Transmembrane helix</keyword>
<accession>A0A0L0H660</accession>
<protein>
    <submittedName>
        <fullName evidence="2">Uncharacterized protein</fullName>
    </submittedName>
</protein>